<comment type="caution">
    <text evidence="10">The sequence shown here is derived from an EMBL/GenBank/DDBJ whole genome shotgun (WGS) entry which is preliminary data.</text>
</comment>
<dbReference type="PANTHER" id="PTHR33406">
    <property type="entry name" value="MEMBRANE PROTEIN MJ1562-RELATED"/>
    <property type="match status" value="1"/>
</dbReference>
<evidence type="ECO:0000256" key="8">
    <source>
        <dbReference type="SAM" id="Phobius"/>
    </source>
</evidence>
<dbReference type="EMBL" id="JALPTH010000001">
    <property type="protein sequence ID" value="MCK8676088.1"/>
    <property type="molecule type" value="Genomic_DNA"/>
</dbReference>
<feature type="domain" description="Membrane transport protein MMPL" evidence="9">
    <location>
        <begin position="441"/>
        <end position="761"/>
    </location>
</feature>
<sequence>MNREPRGPSPAPSPLPSPAPDARAGALRRARRTLVLAGVLCALFAAGAAGLYGRLASGGFAATGTEAAHAAELATRLGADRPDVILLLRPAAEGGAGKGTTVDGAAARAQGAALVARLAREPGVQRVRSPWAAGPGGDPGQHTGDGRQGGDPSLRTRDGRAALVLVHLAGDESDAARRAAELVPRHREAAGPLRVTATGPAWFSAQSTERSRADLLRAELLAAPLTFAVLAIAFRSLVAALLPVVVGGIATAGALAALHGVTFLAPVSVFGVNLAAALGFGLAVDYSLLMVSRYREERALGREPLAAVATTTRTAARTVAVSACTITAALAALLVFPFPFLRSMAYAGMAVAVLAAATAIAVIPAALLCLGPRAEALDPLRRFGRPARADAAEGSRAWAALARAVTRRPVLSLTASTLLLGLMLLPFASVRLSLTDHRNLPVSAESHRGAEAVARLFPQVSDRALTVVLPGLRTGTATAPALDRYGRMLSALHGAAAATTPTGRYEKGRRTSPALPLPASAASPAGTLATVVLTGPPSSEAAARVVRAVRALPAPGPAPVAVAGQAAATVDARRALTDRLPLAAALVALATLAVVGLHTRSVLVPVKVVLVAAVSLGAALGCVALVFQHGVFAPLTAGFAPTGALDTTIPVLVFCIAFGLAVDYELFLLSRIQEHYRATGDNTAAVVEGIARTGRVFTAAALAVAVSLGALIAAQVMPLRQLGFGIALAVLVDATVVRGVLVPATMRLLGRANWWLPFRRAEPVEPVGPPAAAPSRPETARV</sequence>
<feature type="transmembrane region" description="Helical" evidence="8">
    <location>
        <begin position="319"/>
        <end position="340"/>
    </location>
</feature>
<feature type="domain" description="Membrane transport protein MMPL" evidence="9">
    <location>
        <begin position="100"/>
        <end position="410"/>
    </location>
</feature>
<dbReference type="Pfam" id="PF03176">
    <property type="entry name" value="MMPL"/>
    <property type="match status" value="2"/>
</dbReference>
<evidence type="ECO:0000256" key="7">
    <source>
        <dbReference type="SAM" id="MobiDB-lite"/>
    </source>
</evidence>
<keyword evidence="4 8" id="KW-0812">Transmembrane</keyword>
<keyword evidence="11" id="KW-1185">Reference proteome</keyword>
<organism evidence="10 11">
    <name type="scientific">Streptomyces lichenis</name>
    <dbReference type="NCBI Taxonomy" id="2306967"/>
    <lineage>
        <taxon>Bacteria</taxon>
        <taxon>Bacillati</taxon>
        <taxon>Actinomycetota</taxon>
        <taxon>Actinomycetes</taxon>
        <taxon>Kitasatosporales</taxon>
        <taxon>Streptomycetaceae</taxon>
        <taxon>Streptomyces</taxon>
    </lineage>
</organism>
<dbReference type="Gene3D" id="1.20.1640.10">
    <property type="entry name" value="Multidrug efflux transporter AcrB transmembrane domain"/>
    <property type="match status" value="2"/>
</dbReference>
<feature type="transmembrane region" description="Helical" evidence="8">
    <location>
        <begin position="410"/>
        <end position="430"/>
    </location>
</feature>
<feature type="transmembrane region" description="Helical" evidence="8">
    <location>
        <begin position="267"/>
        <end position="289"/>
    </location>
</feature>
<comment type="subcellular location">
    <subcellularLocation>
        <location evidence="1">Cell membrane</location>
        <topology evidence="1">Multi-pass membrane protein</topology>
    </subcellularLocation>
</comment>
<feature type="transmembrane region" description="Helical" evidence="8">
    <location>
        <begin position="346"/>
        <end position="371"/>
    </location>
</feature>
<evidence type="ECO:0000256" key="5">
    <source>
        <dbReference type="ARBA" id="ARBA00022989"/>
    </source>
</evidence>
<evidence type="ECO:0000256" key="4">
    <source>
        <dbReference type="ARBA" id="ARBA00022692"/>
    </source>
</evidence>
<evidence type="ECO:0000313" key="10">
    <source>
        <dbReference type="EMBL" id="MCK8676088.1"/>
    </source>
</evidence>
<dbReference type="PANTHER" id="PTHR33406:SF11">
    <property type="entry name" value="MEMBRANE PROTEIN SCO6666-RELATED"/>
    <property type="match status" value="1"/>
</dbReference>
<keyword evidence="3" id="KW-1003">Cell membrane</keyword>
<feature type="transmembrane region" description="Helical" evidence="8">
    <location>
        <begin position="609"/>
        <end position="627"/>
    </location>
</feature>
<feature type="transmembrane region" description="Helical" evidence="8">
    <location>
        <begin position="215"/>
        <end position="234"/>
    </location>
</feature>
<dbReference type="RefSeq" id="WP_248631272.1">
    <property type="nucleotide sequence ID" value="NZ_JALPTH010000001.1"/>
</dbReference>
<keyword evidence="6 8" id="KW-0472">Membrane</keyword>
<feature type="transmembrane region" description="Helical" evidence="8">
    <location>
        <begin position="722"/>
        <end position="741"/>
    </location>
</feature>
<feature type="transmembrane region" description="Helical" evidence="8">
    <location>
        <begin position="647"/>
        <end position="667"/>
    </location>
</feature>
<accession>A0ABT0I425</accession>
<dbReference type="Proteomes" id="UP001522868">
    <property type="component" value="Unassembled WGS sequence"/>
</dbReference>
<feature type="transmembrane region" description="Helical" evidence="8">
    <location>
        <begin position="33"/>
        <end position="53"/>
    </location>
</feature>
<comment type="similarity">
    <text evidence="2">Belongs to the resistance-nodulation-cell division (RND) (TC 2.A.6) family. MmpL subfamily.</text>
</comment>
<dbReference type="InterPro" id="IPR004869">
    <property type="entry name" value="MMPL_dom"/>
</dbReference>
<keyword evidence="5 8" id="KW-1133">Transmembrane helix</keyword>
<feature type="transmembrane region" description="Helical" evidence="8">
    <location>
        <begin position="696"/>
        <end position="716"/>
    </location>
</feature>
<feature type="region of interest" description="Disordered" evidence="7">
    <location>
        <begin position="125"/>
        <end position="154"/>
    </location>
</feature>
<feature type="region of interest" description="Disordered" evidence="7">
    <location>
        <begin position="500"/>
        <end position="519"/>
    </location>
</feature>
<feature type="transmembrane region" description="Helical" evidence="8">
    <location>
        <begin position="580"/>
        <end position="597"/>
    </location>
</feature>
<feature type="transmembrane region" description="Helical" evidence="8">
    <location>
        <begin position="241"/>
        <end position="261"/>
    </location>
</feature>
<evidence type="ECO:0000256" key="2">
    <source>
        <dbReference type="ARBA" id="ARBA00010157"/>
    </source>
</evidence>
<evidence type="ECO:0000256" key="1">
    <source>
        <dbReference type="ARBA" id="ARBA00004651"/>
    </source>
</evidence>
<evidence type="ECO:0000259" key="9">
    <source>
        <dbReference type="Pfam" id="PF03176"/>
    </source>
</evidence>
<protein>
    <submittedName>
        <fullName evidence="10">MMPL family transporter</fullName>
    </submittedName>
</protein>
<dbReference type="InterPro" id="IPR050545">
    <property type="entry name" value="Mycobact_MmpL"/>
</dbReference>
<evidence type="ECO:0000256" key="3">
    <source>
        <dbReference type="ARBA" id="ARBA00022475"/>
    </source>
</evidence>
<feature type="region of interest" description="Disordered" evidence="7">
    <location>
        <begin position="1"/>
        <end position="24"/>
    </location>
</feature>
<reference evidence="10 11" key="1">
    <citation type="submission" date="2022-04" db="EMBL/GenBank/DDBJ databases">
        <title>Streptomyces sp. nov. LCR6-01 isolated from Lichen of Dirinaria sp.</title>
        <authorList>
            <person name="Kanchanasin P."/>
            <person name="Tanasupawat S."/>
            <person name="Phongsopitanun W."/>
        </authorList>
    </citation>
    <scope>NUCLEOTIDE SEQUENCE [LARGE SCALE GENOMIC DNA]</scope>
    <source>
        <strain evidence="10 11">LCR6-01</strain>
    </source>
</reference>
<name>A0ABT0I425_9ACTN</name>
<proteinExistence type="inferred from homology"/>
<evidence type="ECO:0000313" key="11">
    <source>
        <dbReference type="Proteomes" id="UP001522868"/>
    </source>
</evidence>
<gene>
    <name evidence="10" type="ORF">M1O15_01390</name>
</gene>
<evidence type="ECO:0000256" key="6">
    <source>
        <dbReference type="ARBA" id="ARBA00023136"/>
    </source>
</evidence>
<feature type="compositionally biased region" description="Pro residues" evidence="7">
    <location>
        <begin position="7"/>
        <end position="19"/>
    </location>
</feature>
<dbReference type="SUPFAM" id="SSF82866">
    <property type="entry name" value="Multidrug efflux transporter AcrB transmembrane domain"/>
    <property type="match status" value="2"/>
</dbReference>